<gene>
    <name evidence="3" type="ORF">AAGT95_14630</name>
</gene>
<dbReference type="PANTHER" id="PTHR12526:SF630">
    <property type="entry name" value="GLYCOSYLTRANSFERASE"/>
    <property type="match status" value="1"/>
</dbReference>
<feature type="domain" description="Glycosyltransferase subfamily 4-like N-terminal" evidence="2">
    <location>
        <begin position="16"/>
        <end position="205"/>
    </location>
</feature>
<dbReference type="SUPFAM" id="SSF53756">
    <property type="entry name" value="UDP-Glycosyltransferase/glycogen phosphorylase"/>
    <property type="match status" value="1"/>
</dbReference>
<dbReference type="EC" id="2.4.-.-" evidence="3"/>
<dbReference type="PANTHER" id="PTHR12526">
    <property type="entry name" value="GLYCOSYLTRANSFERASE"/>
    <property type="match status" value="1"/>
</dbReference>
<keyword evidence="3" id="KW-0808">Transferase</keyword>
<dbReference type="Pfam" id="PF00534">
    <property type="entry name" value="Glycos_transf_1"/>
    <property type="match status" value="1"/>
</dbReference>
<organism evidence="3 4">
    <name type="scientific">Salinicola lusitanus</name>
    <dbReference type="NCBI Taxonomy" id="1949085"/>
    <lineage>
        <taxon>Bacteria</taxon>
        <taxon>Pseudomonadati</taxon>
        <taxon>Pseudomonadota</taxon>
        <taxon>Gammaproteobacteria</taxon>
        <taxon>Oceanospirillales</taxon>
        <taxon>Halomonadaceae</taxon>
        <taxon>Salinicola</taxon>
    </lineage>
</organism>
<dbReference type="Pfam" id="PF13439">
    <property type="entry name" value="Glyco_transf_4"/>
    <property type="match status" value="1"/>
</dbReference>
<dbReference type="RefSeq" id="WP_342594299.1">
    <property type="nucleotide sequence ID" value="NZ_CP151919.1"/>
</dbReference>
<feature type="domain" description="Glycosyl transferase family 1" evidence="1">
    <location>
        <begin position="213"/>
        <end position="374"/>
    </location>
</feature>
<dbReference type="InterPro" id="IPR028098">
    <property type="entry name" value="Glyco_trans_4-like_N"/>
</dbReference>
<dbReference type="EMBL" id="CP151919">
    <property type="protein sequence ID" value="XAD53070.1"/>
    <property type="molecule type" value="Genomic_DNA"/>
</dbReference>
<keyword evidence="3" id="KW-0328">Glycosyltransferase</keyword>
<dbReference type="InterPro" id="IPR001296">
    <property type="entry name" value="Glyco_trans_1"/>
</dbReference>
<evidence type="ECO:0000259" key="1">
    <source>
        <dbReference type="Pfam" id="PF00534"/>
    </source>
</evidence>
<evidence type="ECO:0000313" key="4">
    <source>
        <dbReference type="Proteomes" id="UP001453229"/>
    </source>
</evidence>
<proteinExistence type="predicted"/>
<evidence type="ECO:0000259" key="2">
    <source>
        <dbReference type="Pfam" id="PF13439"/>
    </source>
</evidence>
<name>A0ABZ3CPK5_9GAMM</name>
<evidence type="ECO:0000313" key="3">
    <source>
        <dbReference type="EMBL" id="XAD53070.1"/>
    </source>
</evidence>
<reference evidence="3 4" key="1">
    <citation type="submission" date="2024-04" db="EMBL/GenBank/DDBJ databases">
        <title>Salinicola lusitanus LLJ914,a marine bacterium isolated from the Okinawa Trough.</title>
        <authorList>
            <person name="Li J."/>
        </authorList>
    </citation>
    <scope>NUCLEOTIDE SEQUENCE [LARGE SCALE GENOMIC DNA]</scope>
    <source>
        <strain evidence="3 4">LLJ914</strain>
    </source>
</reference>
<dbReference type="GO" id="GO:0016757">
    <property type="term" value="F:glycosyltransferase activity"/>
    <property type="evidence" value="ECO:0007669"/>
    <property type="project" value="UniProtKB-KW"/>
</dbReference>
<sequence>MAEIAVIIRLLNNRSGGAERLYCELANKLAQHGHQVSCLIYESNYKQAFYRMDSKVHVVNLFVPFKNRSLLTKLSQKLVPASYKKKNFLFSPLDFIGAELDFILQLKRFFKGRKPDIAISFLPSANTPVLVATRGTDVRTICTNHNVPQQDYGNPERWSQNPLDRYLRRVLIKKADIIHVLFDEFGNWFGDSVKHKVRTIENYVPDDFFLKDEVKQKSNLIVGIGRLAPVKNYGVLIHAWAKIHKKHPSWSVEIYGTGPLRKQLESEIKELGLSKSFILKGHVEDVKSVYDEAKIFCHPAKYEGFGLSVAESLARGVPVVAFQDCDGVNQYVKDGFNGLMLSRQSGEEEVENLAEGLSTLIEDDEMRETLANKASDSVKEFSETLYYQKWERLIAELDQLQKV</sequence>
<protein>
    <submittedName>
        <fullName evidence="3">Glycosyltransferase</fullName>
        <ecNumber evidence="3">2.4.-.-</ecNumber>
    </submittedName>
</protein>
<dbReference type="Gene3D" id="3.40.50.2000">
    <property type="entry name" value="Glycogen Phosphorylase B"/>
    <property type="match status" value="2"/>
</dbReference>
<accession>A0ABZ3CPK5</accession>
<keyword evidence="4" id="KW-1185">Reference proteome</keyword>
<dbReference type="Proteomes" id="UP001453229">
    <property type="component" value="Chromosome"/>
</dbReference>